<dbReference type="Proteomes" id="UP000318053">
    <property type="component" value="Unassembled WGS sequence"/>
</dbReference>
<protein>
    <recommendedName>
        <fullName evidence="3">Transposase IS200-like domain-containing protein</fullName>
    </recommendedName>
</protein>
<accession>A0A5C5XVP6</accession>
<name>A0A5C5XVP6_9BACT</name>
<proteinExistence type="predicted"/>
<gene>
    <name evidence="1" type="ORF">CA85_29270</name>
</gene>
<evidence type="ECO:0000313" key="2">
    <source>
        <dbReference type="Proteomes" id="UP000318053"/>
    </source>
</evidence>
<evidence type="ECO:0008006" key="3">
    <source>
        <dbReference type="Google" id="ProtNLM"/>
    </source>
</evidence>
<reference evidence="1 2" key="1">
    <citation type="submission" date="2019-02" db="EMBL/GenBank/DDBJ databases">
        <title>Deep-cultivation of Planctomycetes and their phenomic and genomic characterization uncovers novel biology.</title>
        <authorList>
            <person name="Wiegand S."/>
            <person name="Jogler M."/>
            <person name="Boedeker C."/>
            <person name="Pinto D."/>
            <person name="Vollmers J."/>
            <person name="Rivas-Marin E."/>
            <person name="Kohn T."/>
            <person name="Peeters S.H."/>
            <person name="Heuer A."/>
            <person name="Rast P."/>
            <person name="Oberbeckmann S."/>
            <person name="Bunk B."/>
            <person name="Jeske O."/>
            <person name="Meyerdierks A."/>
            <person name="Storesund J.E."/>
            <person name="Kallscheuer N."/>
            <person name="Luecker S."/>
            <person name="Lage O.M."/>
            <person name="Pohl T."/>
            <person name="Merkel B.J."/>
            <person name="Hornburger P."/>
            <person name="Mueller R.-W."/>
            <person name="Bruemmer F."/>
            <person name="Labrenz M."/>
            <person name="Spormann A.M."/>
            <person name="Op Den Camp H."/>
            <person name="Overmann J."/>
            <person name="Amann R."/>
            <person name="Jetten M.S.M."/>
            <person name="Mascher T."/>
            <person name="Medema M.H."/>
            <person name="Devos D.P."/>
            <person name="Kaster A.-K."/>
            <person name="Ovreas L."/>
            <person name="Rohde M."/>
            <person name="Galperin M.Y."/>
            <person name="Jogler C."/>
        </authorList>
    </citation>
    <scope>NUCLEOTIDE SEQUENCE [LARGE SCALE GENOMIC DNA]</scope>
    <source>
        <strain evidence="1 2">CA85</strain>
    </source>
</reference>
<dbReference type="AlphaFoldDB" id="A0A5C5XVP6"/>
<comment type="caution">
    <text evidence="1">The sequence shown here is derived from an EMBL/GenBank/DDBJ whole genome shotgun (WGS) entry which is preliminary data.</text>
</comment>
<sequence length="227" mass="25352">MPGQARGEVIDPNQIQVVHCVERCVRQAWLFGKDAATGRCYEHRRGWIRDRMEFLASVFGIDCLTFSIMSSHAHLVLRSRPDVVAAWSDDEVARRWLRLLPKRRNQDGGPAEPTIPELDMIRNCPEVLASCRLTQIDTWQATLSYPTRAVHLGSNQSGVADVLGKRATASLAAIDARLGDAIMLDWPACLRGRKLPRSCRSRLCSQKIACNVTTHPAKKGIKWDSAP</sequence>
<dbReference type="PANTHER" id="PTHR34322">
    <property type="entry name" value="TRANSPOSASE, Y1_TNP DOMAIN-CONTAINING"/>
    <property type="match status" value="1"/>
</dbReference>
<dbReference type="EMBL" id="SJPK01000006">
    <property type="protein sequence ID" value="TWT66065.1"/>
    <property type="molecule type" value="Genomic_DNA"/>
</dbReference>
<evidence type="ECO:0000313" key="1">
    <source>
        <dbReference type="EMBL" id="TWT66065.1"/>
    </source>
</evidence>
<keyword evidence="2" id="KW-1185">Reference proteome</keyword>
<dbReference type="PANTHER" id="PTHR34322:SF2">
    <property type="entry name" value="TRANSPOSASE IS200-LIKE DOMAIN-CONTAINING PROTEIN"/>
    <property type="match status" value="1"/>
</dbReference>
<organism evidence="1 2">
    <name type="scientific">Allorhodopirellula solitaria</name>
    <dbReference type="NCBI Taxonomy" id="2527987"/>
    <lineage>
        <taxon>Bacteria</taxon>
        <taxon>Pseudomonadati</taxon>
        <taxon>Planctomycetota</taxon>
        <taxon>Planctomycetia</taxon>
        <taxon>Pirellulales</taxon>
        <taxon>Pirellulaceae</taxon>
        <taxon>Allorhodopirellula</taxon>
    </lineage>
</organism>